<gene>
    <name evidence="3" type="ORF">QNA08_10490</name>
</gene>
<keyword evidence="4" id="KW-1185">Reference proteome</keyword>
<dbReference type="Gene3D" id="3.40.190.150">
    <property type="entry name" value="Bordetella uptake gene, domain 1"/>
    <property type="match status" value="1"/>
</dbReference>
<dbReference type="PANTHER" id="PTHR42928">
    <property type="entry name" value="TRICARBOXYLATE-BINDING PROTEIN"/>
    <property type="match status" value="1"/>
</dbReference>
<dbReference type="CDD" id="cd07012">
    <property type="entry name" value="PBP2_Bug_TTT"/>
    <property type="match status" value="1"/>
</dbReference>
<dbReference type="Pfam" id="PF03401">
    <property type="entry name" value="TctC"/>
    <property type="match status" value="1"/>
</dbReference>
<dbReference type="InterPro" id="IPR005064">
    <property type="entry name" value="BUG"/>
</dbReference>
<reference evidence="3 4" key="1">
    <citation type="submission" date="2023-05" db="EMBL/GenBank/DDBJ databases">
        <title>Chelatococcus sp. nov., a moderately thermophilic bacterium isolated from hot spring microbial mat.</title>
        <authorList>
            <person name="Hu C.-J."/>
            <person name="Li W.-J."/>
        </authorList>
    </citation>
    <scope>NUCLEOTIDE SEQUENCE [LARGE SCALE GENOMIC DNA]</scope>
    <source>
        <strain evidence="3 4">SYSU G07232</strain>
    </source>
</reference>
<accession>A0ABT7AH12</accession>
<protein>
    <submittedName>
        <fullName evidence="3">Tripartite tricarboxylate transporter substrate binding protein</fullName>
    </submittedName>
</protein>
<evidence type="ECO:0000313" key="3">
    <source>
        <dbReference type="EMBL" id="MDJ1158661.1"/>
    </source>
</evidence>
<dbReference type="Proteomes" id="UP001321492">
    <property type="component" value="Unassembled WGS sequence"/>
</dbReference>
<dbReference type="InterPro" id="IPR042100">
    <property type="entry name" value="Bug_dom1"/>
</dbReference>
<evidence type="ECO:0000256" key="2">
    <source>
        <dbReference type="SAM" id="SignalP"/>
    </source>
</evidence>
<organism evidence="3 4">
    <name type="scientific">Chelatococcus albus</name>
    <dbReference type="NCBI Taxonomy" id="3047466"/>
    <lineage>
        <taxon>Bacteria</taxon>
        <taxon>Pseudomonadati</taxon>
        <taxon>Pseudomonadota</taxon>
        <taxon>Alphaproteobacteria</taxon>
        <taxon>Hyphomicrobiales</taxon>
        <taxon>Chelatococcaceae</taxon>
        <taxon>Chelatococcus</taxon>
    </lineage>
</organism>
<name>A0ABT7AH12_9HYPH</name>
<comment type="caution">
    <text evidence="3">The sequence shown here is derived from an EMBL/GenBank/DDBJ whole genome shotgun (WGS) entry which is preliminary data.</text>
</comment>
<proteinExistence type="inferred from homology"/>
<dbReference type="PIRSF" id="PIRSF017082">
    <property type="entry name" value="YflP"/>
    <property type="match status" value="1"/>
</dbReference>
<dbReference type="RefSeq" id="WP_283740639.1">
    <property type="nucleotide sequence ID" value="NZ_JASJEV010000005.1"/>
</dbReference>
<dbReference type="PANTHER" id="PTHR42928:SF1">
    <property type="entry name" value="BLR4371 PROTEIN"/>
    <property type="match status" value="1"/>
</dbReference>
<evidence type="ECO:0000256" key="1">
    <source>
        <dbReference type="ARBA" id="ARBA00006987"/>
    </source>
</evidence>
<comment type="similarity">
    <text evidence="1">Belongs to the UPF0065 (bug) family.</text>
</comment>
<feature type="chain" id="PRO_5046233782" evidence="2">
    <location>
        <begin position="24"/>
        <end position="330"/>
    </location>
</feature>
<sequence length="330" mass="35078">MGVKTTLAAAVALAALATGAAEAGWKPSKPVEFVVTSGAGGGTDQFARTVQAIITKYNLMEQPVVVVNKGGGSGAEGFVYGKTASGEPHKVIFATNNEYLLPLVAKLAFKPSDLTPVAAMAVDEFLLWVKADSPHKDAKSFVEAAKAKPNEIRMGGSQSKDTDQILTKQIEKATGARFTYVPFKSGGEAAVQLAGGHVDSNTNNPAENLGQLKAGAVRPLCVFSPQRMAEAKVTAGLSWADIPTCKEAGIGPEQYQMPRTVFLPGNVPADAVAYYVGVLKQVREKPEWADYIQRTSQSDRFLTGAAFEAFIKADEAKGRETIREEGWLVN</sequence>
<keyword evidence="2" id="KW-0732">Signal</keyword>
<feature type="signal peptide" evidence="2">
    <location>
        <begin position="1"/>
        <end position="23"/>
    </location>
</feature>
<dbReference type="Gene3D" id="3.40.190.10">
    <property type="entry name" value="Periplasmic binding protein-like II"/>
    <property type="match status" value="1"/>
</dbReference>
<evidence type="ECO:0000313" key="4">
    <source>
        <dbReference type="Proteomes" id="UP001321492"/>
    </source>
</evidence>
<dbReference type="EMBL" id="JASJEV010000005">
    <property type="protein sequence ID" value="MDJ1158661.1"/>
    <property type="molecule type" value="Genomic_DNA"/>
</dbReference>